<evidence type="ECO:0000313" key="2">
    <source>
        <dbReference type="Proteomes" id="UP000298429"/>
    </source>
</evidence>
<dbReference type="AlphaFoldDB" id="A0A5F2B3Z4"/>
<dbReference type="EMBL" id="RQGN01000085">
    <property type="protein sequence ID" value="TGL96995.1"/>
    <property type="molecule type" value="Genomic_DNA"/>
</dbReference>
<organism evidence="1 2">
    <name type="scientific">Leptospira barantonii</name>
    <dbReference type="NCBI Taxonomy" id="2023184"/>
    <lineage>
        <taxon>Bacteria</taxon>
        <taxon>Pseudomonadati</taxon>
        <taxon>Spirochaetota</taxon>
        <taxon>Spirochaetia</taxon>
        <taxon>Leptospirales</taxon>
        <taxon>Leptospiraceae</taxon>
        <taxon>Leptospira</taxon>
    </lineage>
</organism>
<sequence length="218" mass="24486">MISKTKFGDRVRILTKSFAINDRPPPWNIIRVNGKKGFIKADYLSVNFHTKEEIDKAPWIGMEYSGEIENCKPGSGSIPKNSGMPEGKAFVIFPMTCRGKSFIVFEERTGIVNEFGVFKTLFVLDRDMFPSGPNSASLITSHSETNTDISCYTQKKIQIPIAFVNLQKGKSQTDANQNTIYTNAIEKAWLYDSDLNTLVPKNVPDGYCFEPHISKNKS</sequence>
<comment type="caution">
    <text evidence="1">The sequence shown here is derived from an EMBL/GenBank/DDBJ whole genome shotgun (WGS) entry which is preliminary data.</text>
</comment>
<dbReference type="Proteomes" id="UP000298429">
    <property type="component" value="Unassembled WGS sequence"/>
</dbReference>
<dbReference type="RefSeq" id="WP_135671832.1">
    <property type="nucleotide sequence ID" value="NZ_RQGN01000085.1"/>
</dbReference>
<accession>A0A5F2B3Z4</accession>
<name>A0A5F2B3Z4_9LEPT</name>
<reference evidence="1 2" key="1">
    <citation type="journal article" date="2019" name="PLoS Negl. Trop. Dis.">
        <title>Revisiting the worldwide diversity of Leptospira species in the environment.</title>
        <authorList>
            <person name="Vincent A.T."/>
            <person name="Schiettekatte O."/>
            <person name="Bourhy P."/>
            <person name="Veyrier F.J."/>
            <person name="Picardeau M."/>
        </authorList>
    </citation>
    <scope>NUCLEOTIDE SEQUENCE [LARGE SCALE GENOMIC DNA]</scope>
    <source>
        <strain evidence="1 2">201702444</strain>
    </source>
</reference>
<evidence type="ECO:0000313" key="1">
    <source>
        <dbReference type="EMBL" id="TGL96995.1"/>
    </source>
</evidence>
<proteinExistence type="predicted"/>
<gene>
    <name evidence="1" type="ORF">EHQ76_15440</name>
</gene>
<protein>
    <submittedName>
        <fullName evidence="1">Uncharacterized protein</fullName>
    </submittedName>
</protein>